<accession>A0A402A1M6</accession>
<name>A0A402A1M6_9CHLR</name>
<keyword evidence="2" id="KW-0547">Nucleotide-binding</keyword>
<keyword evidence="4" id="KW-0238">DNA-binding</keyword>
<dbReference type="GO" id="GO:0022857">
    <property type="term" value="F:transmembrane transporter activity"/>
    <property type="evidence" value="ECO:0007669"/>
    <property type="project" value="TreeGrafter"/>
</dbReference>
<dbReference type="Proteomes" id="UP000287352">
    <property type="component" value="Unassembled WGS sequence"/>
</dbReference>
<evidence type="ECO:0000256" key="4">
    <source>
        <dbReference type="PROSITE-ProRule" id="PRU01076"/>
    </source>
</evidence>
<dbReference type="Pfam" id="PF00005">
    <property type="entry name" value="ABC_tran"/>
    <property type="match status" value="1"/>
</dbReference>
<dbReference type="Gene3D" id="3.40.50.300">
    <property type="entry name" value="P-loop containing nucleotide triphosphate hydrolases"/>
    <property type="match status" value="1"/>
</dbReference>
<evidence type="ECO:0000313" key="8">
    <source>
        <dbReference type="Proteomes" id="UP000287352"/>
    </source>
</evidence>
<dbReference type="GO" id="GO:0005524">
    <property type="term" value="F:ATP binding"/>
    <property type="evidence" value="ECO:0007669"/>
    <property type="project" value="UniProtKB-KW"/>
</dbReference>
<sequence length="374" mass="40704">MQEHVVICDNLIKIYKARDLEVVALQGLDLEVRQGEMIALVGASGSGKSTLLNILGGLDTPTAGRAIVAAHDLSRLNEEQRPHYRNLIVGHLWQQSGRNLLPDLTIADNIQLPQLLKGVRASRYKQHTQSLLELVGLGTMGKKKPLQLSGGEQQRAALAVALANEPPLLLADEPTGELDSATTLEILAFMRQLNHALGITIIIVTHDATVASLVDRTLAIRDGRTSTETIRRQQPLPLDNLHGGSTTIGLSSQTHQESLFVDRTGMLQLPSEAATFFTESGRADVHVATDHVEIWPTGLFVPSPESAIHGKSAVIGLSLASHAETALVDRAGRLQLPKEALEQLSFNGRVRLSLVEQHIELWPVQTTLDTQRTY</sequence>
<gene>
    <name evidence="7" type="ORF">KTT_27700</name>
</gene>
<dbReference type="SMART" id="SM00382">
    <property type="entry name" value="AAA"/>
    <property type="match status" value="1"/>
</dbReference>
<dbReference type="InterPro" id="IPR007159">
    <property type="entry name" value="SpoVT-AbrB_dom"/>
</dbReference>
<protein>
    <submittedName>
        <fullName evidence="7">ABC transporter ATP-binding protein</fullName>
    </submittedName>
</protein>
<keyword evidence="1" id="KW-0813">Transport</keyword>
<organism evidence="7 8">
    <name type="scientific">Tengunoibacter tsumagoiensis</name>
    <dbReference type="NCBI Taxonomy" id="2014871"/>
    <lineage>
        <taxon>Bacteria</taxon>
        <taxon>Bacillati</taxon>
        <taxon>Chloroflexota</taxon>
        <taxon>Ktedonobacteria</taxon>
        <taxon>Ktedonobacterales</taxon>
        <taxon>Dictyobacteraceae</taxon>
        <taxon>Tengunoibacter</taxon>
    </lineage>
</organism>
<dbReference type="InterPro" id="IPR017911">
    <property type="entry name" value="MacB-like_ATP-bd"/>
</dbReference>
<dbReference type="InterPro" id="IPR027417">
    <property type="entry name" value="P-loop_NTPase"/>
</dbReference>
<dbReference type="PROSITE" id="PS00211">
    <property type="entry name" value="ABC_TRANSPORTER_1"/>
    <property type="match status" value="1"/>
</dbReference>
<comment type="caution">
    <text evidence="7">The sequence shown here is derived from an EMBL/GenBank/DDBJ whole genome shotgun (WGS) entry which is preliminary data.</text>
</comment>
<feature type="domain" description="ABC transporter" evidence="5">
    <location>
        <begin position="6"/>
        <end position="247"/>
    </location>
</feature>
<evidence type="ECO:0000259" key="6">
    <source>
        <dbReference type="PROSITE" id="PS51740"/>
    </source>
</evidence>
<dbReference type="InterPro" id="IPR003593">
    <property type="entry name" value="AAA+_ATPase"/>
</dbReference>
<evidence type="ECO:0000259" key="5">
    <source>
        <dbReference type="PROSITE" id="PS50893"/>
    </source>
</evidence>
<dbReference type="InterPro" id="IPR017871">
    <property type="entry name" value="ABC_transporter-like_CS"/>
</dbReference>
<evidence type="ECO:0000313" key="7">
    <source>
        <dbReference type="EMBL" id="GCE12911.1"/>
    </source>
</evidence>
<keyword evidence="3 7" id="KW-0067">ATP-binding</keyword>
<dbReference type="GO" id="GO:0003677">
    <property type="term" value="F:DNA binding"/>
    <property type="evidence" value="ECO:0007669"/>
    <property type="project" value="UniProtKB-UniRule"/>
</dbReference>
<dbReference type="PANTHER" id="PTHR24220">
    <property type="entry name" value="IMPORT ATP-BINDING PROTEIN"/>
    <property type="match status" value="1"/>
</dbReference>
<reference evidence="8" key="1">
    <citation type="submission" date="2018-12" db="EMBL/GenBank/DDBJ databases">
        <title>Tengunoibacter tsumagoiensis gen. nov., sp. nov., Dictyobacter kobayashii sp. nov., D. alpinus sp. nov., and D. joshuensis sp. nov. and description of Dictyobacteraceae fam. nov. within the order Ktedonobacterales isolated from Tengu-no-mugimeshi.</title>
        <authorList>
            <person name="Wang C.M."/>
            <person name="Zheng Y."/>
            <person name="Sakai Y."/>
            <person name="Toyoda A."/>
            <person name="Minakuchi Y."/>
            <person name="Abe K."/>
            <person name="Yokota A."/>
            <person name="Yabe S."/>
        </authorList>
    </citation>
    <scope>NUCLEOTIDE SEQUENCE [LARGE SCALE GENOMIC DNA]</scope>
    <source>
        <strain evidence="8">Uno3</strain>
    </source>
</reference>
<dbReference type="RefSeq" id="WP_245994091.1">
    <property type="nucleotide sequence ID" value="NZ_BIFR01000001.1"/>
</dbReference>
<evidence type="ECO:0000256" key="2">
    <source>
        <dbReference type="ARBA" id="ARBA00022741"/>
    </source>
</evidence>
<dbReference type="GO" id="GO:0005886">
    <property type="term" value="C:plasma membrane"/>
    <property type="evidence" value="ECO:0007669"/>
    <property type="project" value="TreeGrafter"/>
</dbReference>
<proteinExistence type="predicted"/>
<dbReference type="GO" id="GO:0016887">
    <property type="term" value="F:ATP hydrolysis activity"/>
    <property type="evidence" value="ECO:0007669"/>
    <property type="project" value="InterPro"/>
</dbReference>
<dbReference type="SUPFAM" id="SSF52540">
    <property type="entry name" value="P-loop containing nucleoside triphosphate hydrolases"/>
    <property type="match status" value="1"/>
</dbReference>
<evidence type="ECO:0000256" key="1">
    <source>
        <dbReference type="ARBA" id="ARBA00022448"/>
    </source>
</evidence>
<dbReference type="InterPro" id="IPR015854">
    <property type="entry name" value="ABC_transpr_LolD-like"/>
</dbReference>
<dbReference type="PROSITE" id="PS50893">
    <property type="entry name" value="ABC_TRANSPORTER_2"/>
    <property type="match status" value="1"/>
</dbReference>
<dbReference type="CDD" id="cd03255">
    <property type="entry name" value="ABC_MJ0796_LolCDE_FtsE"/>
    <property type="match status" value="1"/>
</dbReference>
<keyword evidence="8" id="KW-1185">Reference proteome</keyword>
<dbReference type="PROSITE" id="PS51740">
    <property type="entry name" value="SPOVT_ABRB"/>
    <property type="match status" value="1"/>
</dbReference>
<dbReference type="InterPro" id="IPR003439">
    <property type="entry name" value="ABC_transporter-like_ATP-bd"/>
</dbReference>
<feature type="domain" description="SpoVT-AbrB" evidence="6">
    <location>
        <begin position="323"/>
        <end position="366"/>
    </location>
</feature>
<dbReference type="PANTHER" id="PTHR24220:SF685">
    <property type="entry name" value="ABC TRANSPORTER RELATED"/>
    <property type="match status" value="1"/>
</dbReference>
<dbReference type="AlphaFoldDB" id="A0A402A1M6"/>
<evidence type="ECO:0000256" key="3">
    <source>
        <dbReference type="ARBA" id="ARBA00022840"/>
    </source>
</evidence>
<dbReference type="EMBL" id="BIFR01000001">
    <property type="protein sequence ID" value="GCE12911.1"/>
    <property type="molecule type" value="Genomic_DNA"/>
</dbReference>